<sequence>MKTVYLDCSFGIAGDMALAALLDLGADRDAITAQLKELPIDAFEWRTRNVMKCGMRGLHLDVILPGDAPSARAPHSEHGHEHAAHLPHSHASHDDEAVHADADGGGDDGTHDHVHDHVHDHAHQHMHDHVHDHGQDHTHQHGHVHGQDHAHGHDHAHQHAHRSAKTILAMIEAGPLPPRVQERSRRIFQAIAAAEAKIHHMPVDEVHFHEVGAMDSIIDIIGFCLALESLQVDRILAGPLALGHGYVHMAHGLYPVPAPATSEIATGLLLSSFQANGELTTPTGAGIVKALAVQSEGLPPDVIRKIGYGAGTKDFEHPNIMRAFLLER</sequence>
<feature type="compositionally biased region" description="Basic and acidic residues" evidence="2">
    <location>
        <begin position="91"/>
        <end position="157"/>
    </location>
</feature>
<organism evidence="3 4">
    <name type="scientific">Paenibacillus sabuli</name>
    <dbReference type="NCBI Taxonomy" id="2772509"/>
    <lineage>
        <taxon>Bacteria</taxon>
        <taxon>Bacillati</taxon>
        <taxon>Bacillota</taxon>
        <taxon>Bacilli</taxon>
        <taxon>Bacillales</taxon>
        <taxon>Paenibacillaceae</taxon>
        <taxon>Paenibacillus</taxon>
    </lineage>
</organism>
<gene>
    <name evidence="3" type="ORF">IDH44_22880</name>
</gene>
<dbReference type="PANTHER" id="PTHR36566:SF1">
    <property type="entry name" value="PYRIDINIUM-3,5-BISTHIOCARBOXYLIC ACID MONONUCLEOTIDE NICKEL INSERTION PROTEIN"/>
    <property type="match status" value="1"/>
</dbReference>
<dbReference type="PANTHER" id="PTHR36566">
    <property type="entry name" value="NICKEL INSERTION PROTEIN-RELATED"/>
    <property type="match status" value="1"/>
</dbReference>
<dbReference type="EMBL" id="JACXIZ010000050">
    <property type="protein sequence ID" value="MBD2848051.1"/>
    <property type="molecule type" value="Genomic_DNA"/>
</dbReference>
<accession>A0A927BWB0</accession>
<reference evidence="3" key="1">
    <citation type="submission" date="2020-09" db="EMBL/GenBank/DDBJ databases">
        <title>A novel bacterium of genus Paenibacillus, isolated from South China Sea.</title>
        <authorList>
            <person name="Huang H."/>
            <person name="Mo K."/>
            <person name="Hu Y."/>
        </authorList>
    </citation>
    <scope>NUCLEOTIDE SEQUENCE</scope>
    <source>
        <strain evidence="3">IB182496</strain>
    </source>
</reference>
<feature type="region of interest" description="Disordered" evidence="2">
    <location>
        <begin position="69"/>
        <end position="158"/>
    </location>
</feature>
<evidence type="ECO:0000256" key="2">
    <source>
        <dbReference type="SAM" id="MobiDB-lite"/>
    </source>
</evidence>
<keyword evidence="1" id="KW-0533">Nickel</keyword>
<keyword evidence="4" id="KW-1185">Reference proteome</keyword>
<name>A0A927BWB0_9BACL</name>
<dbReference type="Proteomes" id="UP000621560">
    <property type="component" value="Unassembled WGS sequence"/>
</dbReference>
<protein>
    <submittedName>
        <fullName evidence="3">LarC family nickel insertion protein</fullName>
    </submittedName>
</protein>
<evidence type="ECO:0000313" key="3">
    <source>
        <dbReference type="EMBL" id="MBD2848051.1"/>
    </source>
</evidence>
<dbReference type="AlphaFoldDB" id="A0A927BWB0"/>
<evidence type="ECO:0000313" key="4">
    <source>
        <dbReference type="Proteomes" id="UP000621560"/>
    </source>
</evidence>
<comment type="caution">
    <text evidence="3">The sequence shown here is derived from an EMBL/GenBank/DDBJ whole genome shotgun (WGS) entry which is preliminary data.</text>
</comment>
<proteinExistence type="predicted"/>
<feature type="compositionally biased region" description="Basic and acidic residues" evidence="2">
    <location>
        <begin position="74"/>
        <end position="84"/>
    </location>
</feature>
<dbReference type="Pfam" id="PF01969">
    <property type="entry name" value="Ni_insertion"/>
    <property type="match status" value="1"/>
</dbReference>
<evidence type="ECO:0000256" key="1">
    <source>
        <dbReference type="ARBA" id="ARBA00022596"/>
    </source>
</evidence>
<dbReference type="InterPro" id="IPR002822">
    <property type="entry name" value="Ni_insertion"/>
</dbReference>